<reference evidence="5 6" key="1">
    <citation type="journal article" date="2019" name="Sci. Rep.">
        <title>A high-quality genome of Eragrostis curvula grass provides insights into Poaceae evolution and supports new strategies to enhance forage quality.</title>
        <authorList>
            <person name="Carballo J."/>
            <person name="Santos B.A.C.M."/>
            <person name="Zappacosta D."/>
            <person name="Garbus I."/>
            <person name="Selva J.P."/>
            <person name="Gallo C.A."/>
            <person name="Diaz A."/>
            <person name="Albertini E."/>
            <person name="Caccamo M."/>
            <person name="Echenique V."/>
        </authorList>
    </citation>
    <scope>NUCLEOTIDE SEQUENCE [LARGE SCALE GENOMIC DNA]</scope>
    <source>
        <strain evidence="6">cv. Victoria</strain>
        <tissue evidence="5">Leaf</tissue>
    </source>
</reference>
<evidence type="ECO:0000256" key="2">
    <source>
        <dbReference type="ARBA" id="ARBA00022723"/>
    </source>
</evidence>
<sequence>MASSTTHGFHMNGGEGDTSYARNSTPQRRVQHKLAPLVEAAVADLWSDAANGVPTSIGVADLGCSSGPNTLFLVSVAVDAVRRWCADAGAGRCPEVRVYLNDLPDNDFNTVFRQLPAFQQQRGQLEAAVAGDVFVFGAPGSFVGRLFPAGSLHLVISSLSLHWLSQVPPELTTGELVNKGNICAGQTSSPSVNDAYSRQFSRDVTLFLSSRAVEMVAGGWVLIALMGRTANEPPNDVLNDMAARGLVDAAKLDSYNIPVYKPRAEEMREIVDAEGSFEVVGMESCETTAADFLGPNDDAAPPFKCDPAVLARTTRAVHEPTMARHFGAGIDMDEFVRTAEAHFDRLIRAGSYRGWLIHVLSLRRK</sequence>
<evidence type="ECO:0000256" key="1">
    <source>
        <dbReference type="ARBA" id="ARBA00008908"/>
    </source>
</evidence>
<dbReference type="Proteomes" id="UP000324897">
    <property type="component" value="Chromosome 1"/>
</dbReference>
<dbReference type="InterPro" id="IPR029063">
    <property type="entry name" value="SAM-dependent_MTases_sf"/>
</dbReference>
<proteinExistence type="inferred from homology"/>
<dbReference type="Gene3D" id="1.10.1200.270">
    <property type="entry name" value="Methyltransferase, alpha-helical capping domain"/>
    <property type="match status" value="1"/>
</dbReference>
<dbReference type="Gramene" id="TVU29664">
    <property type="protein sequence ID" value="TVU29664"/>
    <property type="gene ID" value="EJB05_21241"/>
</dbReference>
<dbReference type="InterPro" id="IPR042086">
    <property type="entry name" value="MeTrfase_capping"/>
</dbReference>
<keyword evidence="6" id="KW-1185">Reference proteome</keyword>
<dbReference type="InterPro" id="IPR005299">
    <property type="entry name" value="MeTrfase_7"/>
</dbReference>
<evidence type="ECO:0008006" key="7">
    <source>
        <dbReference type="Google" id="ProtNLM"/>
    </source>
</evidence>
<keyword evidence="3" id="KW-0460">Magnesium</keyword>
<evidence type="ECO:0000256" key="4">
    <source>
        <dbReference type="SAM" id="MobiDB-lite"/>
    </source>
</evidence>
<feature type="region of interest" description="Disordered" evidence="4">
    <location>
        <begin position="1"/>
        <end position="28"/>
    </location>
</feature>
<dbReference type="Gene3D" id="3.40.50.150">
    <property type="entry name" value="Vaccinia Virus protein VP39"/>
    <property type="match status" value="1"/>
</dbReference>
<feature type="non-terminal residue" evidence="5">
    <location>
        <position position="1"/>
    </location>
</feature>
<dbReference type="OrthoDB" id="649586at2759"/>
<dbReference type="SUPFAM" id="SSF53335">
    <property type="entry name" value="S-adenosyl-L-methionine-dependent methyltransferases"/>
    <property type="match status" value="1"/>
</dbReference>
<dbReference type="PANTHER" id="PTHR31009">
    <property type="entry name" value="S-ADENOSYL-L-METHIONINE:CARBOXYL METHYLTRANSFERASE FAMILY PROTEIN"/>
    <property type="match status" value="1"/>
</dbReference>
<dbReference type="AlphaFoldDB" id="A0A5J9V2B7"/>
<comment type="caution">
    <text evidence="5">The sequence shown here is derived from an EMBL/GenBank/DDBJ whole genome shotgun (WGS) entry which is preliminary data.</text>
</comment>
<evidence type="ECO:0000313" key="6">
    <source>
        <dbReference type="Proteomes" id="UP000324897"/>
    </source>
</evidence>
<dbReference type="EMBL" id="RWGY01000011">
    <property type="protein sequence ID" value="TVU29664.1"/>
    <property type="molecule type" value="Genomic_DNA"/>
</dbReference>
<dbReference type="Pfam" id="PF03492">
    <property type="entry name" value="Methyltransf_7"/>
    <property type="match status" value="1"/>
</dbReference>
<gene>
    <name evidence="5" type="ORF">EJB05_21241</name>
</gene>
<evidence type="ECO:0000313" key="5">
    <source>
        <dbReference type="EMBL" id="TVU29664.1"/>
    </source>
</evidence>
<name>A0A5J9V2B7_9POAL</name>
<keyword evidence="2" id="KW-0479">Metal-binding</keyword>
<comment type="similarity">
    <text evidence="1">Belongs to the methyltransferase superfamily. Type-7 methyltransferase family. SABATH subfamily.</text>
</comment>
<protein>
    <recommendedName>
        <fullName evidence="7">Jasmonate O-methyltransferase</fullName>
    </recommendedName>
</protein>
<dbReference type="GO" id="GO:0046872">
    <property type="term" value="F:metal ion binding"/>
    <property type="evidence" value="ECO:0007669"/>
    <property type="project" value="UniProtKB-KW"/>
</dbReference>
<dbReference type="GO" id="GO:0008168">
    <property type="term" value="F:methyltransferase activity"/>
    <property type="evidence" value="ECO:0007669"/>
    <property type="project" value="InterPro"/>
</dbReference>
<accession>A0A5J9V2B7</accession>
<organism evidence="5 6">
    <name type="scientific">Eragrostis curvula</name>
    <name type="common">weeping love grass</name>
    <dbReference type="NCBI Taxonomy" id="38414"/>
    <lineage>
        <taxon>Eukaryota</taxon>
        <taxon>Viridiplantae</taxon>
        <taxon>Streptophyta</taxon>
        <taxon>Embryophyta</taxon>
        <taxon>Tracheophyta</taxon>
        <taxon>Spermatophyta</taxon>
        <taxon>Magnoliopsida</taxon>
        <taxon>Liliopsida</taxon>
        <taxon>Poales</taxon>
        <taxon>Poaceae</taxon>
        <taxon>PACMAD clade</taxon>
        <taxon>Chloridoideae</taxon>
        <taxon>Eragrostideae</taxon>
        <taxon>Eragrostidinae</taxon>
        <taxon>Eragrostis</taxon>
    </lineage>
</organism>
<evidence type="ECO:0000256" key="3">
    <source>
        <dbReference type="ARBA" id="ARBA00022842"/>
    </source>
</evidence>